<name>A0AAU7QM52_9GAMM</name>
<dbReference type="EMBL" id="CP157948">
    <property type="protein sequence ID" value="XBS90119.1"/>
    <property type="molecule type" value="Genomic_DNA"/>
</dbReference>
<gene>
    <name evidence="1" type="ORF">ABNK63_00315</name>
</gene>
<dbReference type="RefSeq" id="WP_350016333.1">
    <property type="nucleotide sequence ID" value="NZ_CP157948.1"/>
</dbReference>
<dbReference type="AlphaFoldDB" id="A0AAU7QM52"/>
<accession>A0AAU7QM52</accession>
<evidence type="ECO:0000313" key="1">
    <source>
        <dbReference type="EMBL" id="XBS90119.1"/>
    </source>
</evidence>
<sequence>MQPANTLRFALNDRIEDAEVGPAHVPLALLGQFQNDVGEFLAGSGKDVNLNQVMVAIEEGSLALVAVGLLTATTLWADVQQLQNSAQLGLIDPKRAAVMERWQVAARKNPRRRYTLADQSGAAIIRVDADSDYRDQTAAVWVEVSKYLHGQITDLGGTSKANVHLKLDNGKVLTIASTQKLLGDDERNRLYKPAVLRISAEENLQSGELRNLTLLGFEDHQPSWDAAAFGELVRKGTQAWADVPDDWLESLRSGQG</sequence>
<reference evidence="1" key="1">
    <citation type="submission" date="2024-06" db="EMBL/GenBank/DDBJ databases">
        <authorList>
            <person name="Sun Y."/>
        </authorList>
    </citation>
    <scope>NUCLEOTIDE SEQUENCE</scope>
    <source>
        <strain evidence="1">IGA1.0</strain>
    </source>
</reference>
<organism evidence="1">
    <name type="scientific">Rhodanobacter sp. IGA1.0</name>
    <dbReference type="NCBI Taxonomy" id="3158582"/>
    <lineage>
        <taxon>Bacteria</taxon>
        <taxon>Pseudomonadati</taxon>
        <taxon>Pseudomonadota</taxon>
        <taxon>Gammaproteobacteria</taxon>
        <taxon>Lysobacterales</taxon>
        <taxon>Rhodanobacteraceae</taxon>
        <taxon>Rhodanobacter</taxon>
    </lineage>
</organism>
<proteinExistence type="predicted"/>
<protein>
    <submittedName>
        <fullName evidence="1">Uncharacterized protein</fullName>
    </submittedName>
</protein>